<proteinExistence type="predicted"/>
<feature type="region of interest" description="Disordered" evidence="1">
    <location>
        <begin position="43"/>
        <end position="92"/>
    </location>
</feature>
<reference evidence="2 3" key="1">
    <citation type="journal article" date="2019" name="PLoS Genet.">
        <title>Convergent evolution of linked mating-type loci in basidiomycete fungi.</title>
        <authorList>
            <person name="Sun S."/>
            <person name="Coelho M.A."/>
            <person name="Heitman J."/>
            <person name="Nowrousian M."/>
        </authorList>
    </citation>
    <scope>NUCLEOTIDE SEQUENCE [LARGE SCALE GENOMIC DNA]</scope>
    <source>
        <strain evidence="2 3">CBS 4282</strain>
    </source>
</reference>
<dbReference type="AlphaFoldDB" id="A0A7D8UYT0"/>
<comment type="caution">
    <text evidence="2">The sequence shown here is derived from an EMBL/GenBank/DDBJ whole genome shotgun (WGS) entry which is preliminary data.</text>
</comment>
<sequence length="171" mass="18221">MVLISPARINDLLTSLLDADSGAGPHTALLITPQGQLLSHVTLSYDDDDGEGDDGEDDGDGEEDANHADGEANGDAADGDTDDDAEEPWLEGPERLRLLLGLASQWEEDESPRVECELGRLFLRPIPLPDAERAPETGMPVIRPPHVSSFVLVLNGTSSTPWTALAQKVCG</sequence>
<evidence type="ECO:0000256" key="1">
    <source>
        <dbReference type="SAM" id="MobiDB-lite"/>
    </source>
</evidence>
<dbReference type="EMBL" id="QKWK01000015">
    <property type="protein sequence ID" value="TXT04341.1"/>
    <property type="molecule type" value="Genomic_DNA"/>
</dbReference>
<feature type="compositionally biased region" description="Acidic residues" evidence="1">
    <location>
        <begin position="45"/>
        <end position="63"/>
    </location>
</feature>
<evidence type="ECO:0000313" key="3">
    <source>
        <dbReference type="Proteomes" id="UP000473826"/>
    </source>
</evidence>
<organism evidence="2 3">
    <name type="scientific">Vanrija humicola</name>
    <name type="common">Yeast</name>
    <name type="synonym">Cryptococcus humicola</name>
    <dbReference type="NCBI Taxonomy" id="5417"/>
    <lineage>
        <taxon>Eukaryota</taxon>
        <taxon>Fungi</taxon>
        <taxon>Dikarya</taxon>
        <taxon>Basidiomycota</taxon>
        <taxon>Agaricomycotina</taxon>
        <taxon>Tremellomycetes</taxon>
        <taxon>Trichosporonales</taxon>
        <taxon>Trichosporonaceae</taxon>
        <taxon>Vanrija</taxon>
    </lineage>
</organism>
<keyword evidence="3" id="KW-1185">Reference proteome</keyword>
<evidence type="ECO:0000313" key="2">
    <source>
        <dbReference type="EMBL" id="TXT04341.1"/>
    </source>
</evidence>
<dbReference type="OrthoDB" id="2587036at2759"/>
<gene>
    <name evidence="2" type="ORF">VHUM_04108</name>
</gene>
<accession>A0A7D8UYT0</accession>
<protein>
    <submittedName>
        <fullName evidence="2">Uncharacterized protein</fullName>
    </submittedName>
</protein>
<name>A0A7D8UYT0_VANHU</name>
<dbReference type="Proteomes" id="UP000473826">
    <property type="component" value="Unassembled WGS sequence"/>
</dbReference>
<feature type="compositionally biased region" description="Acidic residues" evidence="1">
    <location>
        <begin position="77"/>
        <end position="89"/>
    </location>
</feature>